<sequence length="59" mass="7380">MFQMKMYNKLRTRMKWVGCPHDKRRRQQLRKNMEEYCPERLHLYLRIMNALTLILLIGL</sequence>
<proteinExistence type="predicted"/>
<evidence type="ECO:0000313" key="1">
    <source>
        <dbReference type="EMBL" id="JAD91299.1"/>
    </source>
</evidence>
<reference evidence="1" key="1">
    <citation type="submission" date="2014-09" db="EMBL/GenBank/DDBJ databases">
        <authorList>
            <person name="Magalhaes I.L.F."/>
            <person name="Oliveira U."/>
            <person name="Santos F.R."/>
            <person name="Vidigal T.H.D.A."/>
            <person name="Brescovit A.D."/>
            <person name="Santos A.J."/>
        </authorList>
    </citation>
    <scope>NUCLEOTIDE SEQUENCE</scope>
    <source>
        <tissue evidence="1">Shoot tissue taken approximately 20 cm above the soil surface</tissue>
    </source>
</reference>
<name>A0A0A9NSB6_ARUDO</name>
<dbReference type="EMBL" id="GBRH01206596">
    <property type="protein sequence ID" value="JAD91299.1"/>
    <property type="molecule type" value="Transcribed_RNA"/>
</dbReference>
<dbReference type="AlphaFoldDB" id="A0A0A9NSB6"/>
<reference evidence="1" key="2">
    <citation type="journal article" date="2015" name="Data Brief">
        <title>Shoot transcriptome of the giant reed, Arundo donax.</title>
        <authorList>
            <person name="Barrero R.A."/>
            <person name="Guerrero F.D."/>
            <person name="Moolhuijzen P."/>
            <person name="Goolsby J.A."/>
            <person name="Tidwell J."/>
            <person name="Bellgard S.E."/>
            <person name="Bellgard M.I."/>
        </authorList>
    </citation>
    <scope>NUCLEOTIDE SEQUENCE</scope>
    <source>
        <tissue evidence="1">Shoot tissue taken approximately 20 cm above the soil surface</tissue>
    </source>
</reference>
<accession>A0A0A9NSB6</accession>
<organism evidence="1">
    <name type="scientific">Arundo donax</name>
    <name type="common">Giant reed</name>
    <name type="synonym">Donax arundinaceus</name>
    <dbReference type="NCBI Taxonomy" id="35708"/>
    <lineage>
        <taxon>Eukaryota</taxon>
        <taxon>Viridiplantae</taxon>
        <taxon>Streptophyta</taxon>
        <taxon>Embryophyta</taxon>
        <taxon>Tracheophyta</taxon>
        <taxon>Spermatophyta</taxon>
        <taxon>Magnoliopsida</taxon>
        <taxon>Liliopsida</taxon>
        <taxon>Poales</taxon>
        <taxon>Poaceae</taxon>
        <taxon>PACMAD clade</taxon>
        <taxon>Arundinoideae</taxon>
        <taxon>Arundineae</taxon>
        <taxon>Arundo</taxon>
    </lineage>
</organism>
<protein>
    <submittedName>
        <fullName evidence="1">Uncharacterized protein</fullName>
    </submittedName>
</protein>